<dbReference type="NCBIfam" id="NF045894">
    <property type="entry name" value="PKS_plus_SDR"/>
    <property type="match status" value="1"/>
</dbReference>
<dbReference type="Pfam" id="PF13193">
    <property type="entry name" value="AMP-binding_C"/>
    <property type="match status" value="1"/>
</dbReference>
<dbReference type="SMART" id="SM00822">
    <property type="entry name" value="PKS_KR"/>
    <property type="match status" value="2"/>
</dbReference>
<evidence type="ECO:0000259" key="6">
    <source>
        <dbReference type="PROSITE" id="PS52004"/>
    </source>
</evidence>
<dbReference type="InterPro" id="IPR036291">
    <property type="entry name" value="NAD(P)-bd_dom_sf"/>
</dbReference>
<keyword evidence="3" id="KW-0808">Transferase</keyword>
<dbReference type="Gene3D" id="3.40.366.10">
    <property type="entry name" value="Malonyl-Coenzyme A Acyl Carrier Protein, domain 2"/>
    <property type="match status" value="1"/>
</dbReference>
<dbReference type="Gene3D" id="3.30.70.3290">
    <property type="match status" value="1"/>
</dbReference>
<feature type="domain" description="Carrier" evidence="5">
    <location>
        <begin position="944"/>
        <end position="1021"/>
    </location>
</feature>
<dbReference type="SUPFAM" id="SSF55048">
    <property type="entry name" value="Probable ACP-binding domain of malonyl-CoA ACP transacylase"/>
    <property type="match status" value="1"/>
</dbReference>
<protein>
    <submittedName>
        <fullName evidence="7">SDR family NAD(P)-dependent oxidoreductase</fullName>
    </submittedName>
</protein>
<keyword evidence="4" id="KW-0012">Acyltransferase</keyword>
<dbReference type="SUPFAM" id="SSF47336">
    <property type="entry name" value="ACP-like"/>
    <property type="match status" value="2"/>
</dbReference>
<accession>A0ABS2AIP6</accession>
<dbReference type="InterPro" id="IPR025110">
    <property type="entry name" value="AMP-bd_C"/>
</dbReference>
<dbReference type="EMBL" id="JAENHP010000011">
    <property type="protein sequence ID" value="MBM2619670.1"/>
    <property type="molecule type" value="Genomic_DNA"/>
</dbReference>
<organism evidence="7 8">
    <name type="scientific">Paractinoplanes ovalisporus</name>
    <dbReference type="NCBI Taxonomy" id="2810368"/>
    <lineage>
        <taxon>Bacteria</taxon>
        <taxon>Bacillati</taxon>
        <taxon>Actinomycetota</taxon>
        <taxon>Actinomycetes</taxon>
        <taxon>Micromonosporales</taxon>
        <taxon>Micromonosporaceae</taxon>
        <taxon>Paractinoplanes</taxon>
    </lineage>
</organism>
<name>A0ABS2AIP6_9ACTN</name>
<keyword evidence="1" id="KW-0596">Phosphopantetheine</keyword>
<dbReference type="InterPro" id="IPR016035">
    <property type="entry name" value="Acyl_Trfase/lysoPLipase"/>
</dbReference>
<evidence type="ECO:0000256" key="3">
    <source>
        <dbReference type="ARBA" id="ARBA00022679"/>
    </source>
</evidence>
<dbReference type="Gene3D" id="1.10.287.1960">
    <property type="match status" value="1"/>
</dbReference>
<dbReference type="PANTHER" id="PTHR43775">
    <property type="entry name" value="FATTY ACID SYNTHASE"/>
    <property type="match status" value="1"/>
</dbReference>
<dbReference type="Pfam" id="PF00698">
    <property type="entry name" value="Acyl_transf_1"/>
    <property type="match status" value="1"/>
</dbReference>
<dbReference type="SUPFAM" id="SSF56801">
    <property type="entry name" value="Acetyl-CoA synthetase-like"/>
    <property type="match status" value="1"/>
</dbReference>
<evidence type="ECO:0000313" key="8">
    <source>
        <dbReference type="Proteomes" id="UP000632138"/>
    </source>
</evidence>
<evidence type="ECO:0000313" key="7">
    <source>
        <dbReference type="EMBL" id="MBM2619670.1"/>
    </source>
</evidence>
<dbReference type="PROSITE" id="PS00606">
    <property type="entry name" value="KS3_1"/>
    <property type="match status" value="1"/>
</dbReference>
<dbReference type="InterPro" id="IPR020845">
    <property type="entry name" value="AMP-binding_CS"/>
</dbReference>
<reference evidence="7 8" key="1">
    <citation type="submission" date="2021-01" db="EMBL/GenBank/DDBJ databases">
        <title>Actinoplanes sp. nov. LDG1-06 isolated from lichen.</title>
        <authorList>
            <person name="Saeng-In P."/>
            <person name="Phongsopitanun W."/>
            <person name="Kanchanasin P."/>
            <person name="Yuki M."/>
            <person name="Kudo T."/>
            <person name="Ohkuma M."/>
            <person name="Tanasupawat S."/>
        </authorList>
    </citation>
    <scope>NUCLEOTIDE SEQUENCE [LARGE SCALE GENOMIC DNA]</scope>
    <source>
        <strain evidence="7 8">LDG1-06</strain>
    </source>
</reference>
<proteinExistence type="predicted"/>
<dbReference type="InterPro" id="IPR000873">
    <property type="entry name" value="AMP-dep_synth/lig_dom"/>
</dbReference>
<evidence type="ECO:0000256" key="1">
    <source>
        <dbReference type="ARBA" id="ARBA00022450"/>
    </source>
</evidence>
<dbReference type="Gene3D" id="3.40.47.10">
    <property type="match status" value="1"/>
</dbReference>
<dbReference type="Pfam" id="PF16197">
    <property type="entry name" value="KAsynt_C_assoc"/>
    <property type="match status" value="1"/>
</dbReference>
<dbReference type="InterPro" id="IPR014043">
    <property type="entry name" value="Acyl_transferase_dom"/>
</dbReference>
<comment type="caution">
    <text evidence="7">The sequence shown here is derived from an EMBL/GenBank/DDBJ whole genome shotgun (WGS) entry which is preliminary data.</text>
</comment>
<dbReference type="SUPFAM" id="SSF51735">
    <property type="entry name" value="NAD(P)-binding Rossmann-fold domains"/>
    <property type="match status" value="4"/>
</dbReference>
<dbReference type="Pfam" id="PF00550">
    <property type="entry name" value="PP-binding"/>
    <property type="match status" value="2"/>
</dbReference>
<evidence type="ECO:0000256" key="2">
    <source>
        <dbReference type="ARBA" id="ARBA00022553"/>
    </source>
</evidence>
<dbReference type="SMART" id="SM00825">
    <property type="entry name" value="PKS_KS"/>
    <property type="match status" value="1"/>
</dbReference>
<dbReference type="InterPro" id="IPR014030">
    <property type="entry name" value="Ketoacyl_synth_N"/>
</dbReference>
<dbReference type="Pfam" id="PF22953">
    <property type="entry name" value="SpnB_Rossmann"/>
    <property type="match status" value="1"/>
</dbReference>
<dbReference type="PANTHER" id="PTHR43775:SF51">
    <property type="entry name" value="INACTIVE PHENOLPHTHIOCEROL SYNTHESIS POLYKETIDE SYNTHASE TYPE I PKS1-RELATED"/>
    <property type="match status" value="1"/>
</dbReference>
<dbReference type="Pfam" id="PF08659">
    <property type="entry name" value="KR"/>
    <property type="match status" value="2"/>
</dbReference>
<dbReference type="InterPro" id="IPR016036">
    <property type="entry name" value="Malonyl_transacylase_ACP-bd"/>
</dbReference>
<keyword evidence="8" id="KW-1185">Reference proteome</keyword>
<dbReference type="Pfam" id="PF00501">
    <property type="entry name" value="AMP-binding"/>
    <property type="match status" value="1"/>
</dbReference>
<dbReference type="SMART" id="SM01294">
    <property type="entry name" value="PKS_PP_betabranch"/>
    <property type="match status" value="2"/>
</dbReference>
<dbReference type="InterPro" id="IPR014031">
    <property type="entry name" value="Ketoacyl_synth_C"/>
</dbReference>
<feature type="domain" description="Ketosynthase family 3 (KS3)" evidence="6">
    <location>
        <begin position="1039"/>
        <end position="1457"/>
    </location>
</feature>
<dbReference type="PROSITE" id="PS50075">
    <property type="entry name" value="CARRIER"/>
    <property type="match status" value="2"/>
</dbReference>
<dbReference type="Gene3D" id="3.40.50.12780">
    <property type="entry name" value="N-terminal domain of ligase-like"/>
    <property type="match status" value="1"/>
</dbReference>
<dbReference type="InterPro" id="IPR001227">
    <property type="entry name" value="Ac_transferase_dom_sf"/>
</dbReference>
<dbReference type="InterPro" id="IPR032821">
    <property type="entry name" value="PKS_assoc"/>
</dbReference>
<dbReference type="Gene3D" id="3.30.70.250">
    <property type="entry name" value="Malonyl-CoA ACP transacylase, ACP-binding"/>
    <property type="match status" value="1"/>
</dbReference>
<dbReference type="SMART" id="SM00823">
    <property type="entry name" value="PKS_PP"/>
    <property type="match status" value="2"/>
</dbReference>
<dbReference type="Gene3D" id="3.30.300.30">
    <property type="match status" value="1"/>
</dbReference>
<dbReference type="InterPro" id="IPR055123">
    <property type="entry name" value="SpnB-like_Rossmann"/>
</dbReference>
<dbReference type="Gene3D" id="3.40.50.720">
    <property type="entry name" value="NAD(P)-binding Rossmann-like Domain"/>
    <property type="match status" value="2"/>
</dbReference>
<dbReference type="Pfam" id="PF00109">
    <property type="entry name" value="ketoacyl-synt"/>
    <property type="match status" value="1"/>
</dbReference>
<dbReference type="Proteomes" id="UP000632138">
    <property type="component" value="Unassembled WGS sequence"/>
</dbReference>
<dbReference type="InterPro" id="IPR045851">
    <property type="entry name" value="AMP-bd_C_sf"/>
</dbReference>
<dbReference type="SUPFAM" id="SSF53901">
    <property type="entry name" value="Thiolase-like"/>
    <property type="match status" value="1"/>
</dbReference>
<dbReference type="CDD" id="cd08952">
    <property type="entry name" value="KR_1_SDR_x"/>
    <property type="match status" value="1"/>
</dbReference>
<dbReference type="InterPro" id="IPR016039">
    <property type="entry name" value="Thiolase-like"/>
</dbReference>
<dbReference type="InterPro" id="IPR020841">
    <property type="entry name" value="PKS_Beta-ketoAc_synthase_dom"/>
</dbReference>
<dbReference type="PROSITE" id="PS52004">
    <property type="entry name" value="KS3_2"/>
    <property type="match status" value="1"/>
</dbReference>
<dbReference type="PROSITE" id="PS00455">
    <property type="entry name" value="AMP_BINDING"/>
    <property type="match status" value="1"/>
</dbReference>
<evidence type="ECO:0000256" key="4">
    <source>
        <dbReference type="ARBA" id="ARBA00023315"/>
    </source>
</evidence>
<keyword evidence="2" id="KW-0597">Phosphoprotein</keyword>
<evidence type="ECO:0000259" key="5">
    <source>
        <dbReference type="PROSITE" id="PS50075"/>
    </source>
</evidence>
<dbReference type="Gene3D" id="1.10.1200.10">
    <property type="entry name" value="ACP-like"/>
    <property type="match status" value="2"/>
</dbReference>
<dbReference type="Pfam" id="PF02801">
    <property type="entry name" value="Ketoacyl-synt_C"/>
    <property type="match status" value="1"/>
</dbReference>
<feature type="domain" description="Carrier" evidence="5">
    <location>
        <begin position="2361"/>
        <end position="2436"/>
    </location>
</feature>
<gene>
    <name evidence="7" type="ORF">JIG36_29530</name>
</gene>
<dbReference type="InterPro" id="IPR009081">
    <property type="entry name" value="PP-bd_ACP"/>
</dbReference>
<dbReference type="CDD" id="cd08956">
    <property type="entry name" value="KR_3_FAS_SDR_x"/>
    <property type="match status" value="1"/>
</dbReference>
<dbReference type="InterPro" id="IPR036736">
    <property type="entry name" value="ACP-like_sf"/>
</dbReference>
<dbReference type="SMART" id="SM00827">
    <property type="entry name" value="PKS_AT"/>
    <property type="match status" value="1"/>
</dbReference>
<dbReference type="RefSeq" id="WP_203379653.1">
    <property type="nucleotide sequence ID" value="NZ_JAENHP010000011.1"/>
</dbReference>
<dbReference type="InterPro" id="IPR057326">
    <property type="entry name" value="KR_dom"/>
</dbReference>
<dbReference type="CDD" id="cd00833">
    <property type="entry name" value="PKS"/>
    <property type="match status" value="1"/>
</dbReference>
<sequence length="2515" mass="262122">MLRAELIRPLCEIVREHALERPDKVAFADRRRAVTYGELERRTRRLAGHLSGLWLQPGDRAMIFLGNRVEVVEAFVAVSRAGGVVVPFNPSASGAELAYALDDSGARLIVTDAAHLELVRRLLPGRAHLRVVVTGPEAVPRNGSRGLVSFDELATTEPAAPPRDDQGLDDPAYMLYTSGTTGNPKGVVSTQRSCQWSIAACYAPIVGLDESDNVLWPLPLHHSLAHILCVLGVTTVGATARLLDSFTPQDILTALREDRYTFMAGVPAMYHYLVAEAREHGIDASSLRLCLTAGSICPGALRDAFEETFGVPLIDGYGSTETCGLMAVNWPTGARVDGSCGLPVPGLGLRLVDPETGLDVPAGTEGEVWVRGPSLMLGYHNQPEATAEATAGGWYHTGDLARANEFGYLAITGRSRELIIRSGENVHPAEIEEVLLRVPGVADAAVVGRPHDVLGEVPIAFLVPGPAGFDAEEVFAACRDRLSGFKVPEELYEIDEIPRTSSGKITRHLLLDRPARLRAASGGQHESLLRIAWAPLPSTQATPAPASSAWAVLGDDTFAVAGHLAASGASVTAYPDIAALIEAIEEGADVPDAAVLTLRPLRDTQGIVDAWLAAETLSPVRLVLLSREAGDLANAPAWGLLRSVQAEHPDRFQLVDLDEHETSPALLAGAPATGEPQIAVRGGIALVPRLARVSTATDSGDGLRLDPRGTVVVAGVTGPRGVALVKHLVTAYRARHLLLLGPSQDTAVLLADLRELGAKAIAADCDVADRAALETALGKARRPVTAVVHGDAEWRTGFEPIAAGVANLHELTADADLTAFVMLGSVPGALGTPGHAEDSATAAFLEAFARFRRDRGLPATSLAWGAPEGGAGLPVAECLPMFDLVARMDLPGSVVLRLARLDLVDRGVVPSLLRDLVDLAPRPRLDDDEQAELRERLAAMPAPERRAFTLDLVRQAAAGVLGTPVDDRATGRTFRELGVTSIGAVELRNRLTAATGLTLPAAVAFDYPTAEALAEHLRAALLGEESFQSLSGPGPGLPDEPIAVVAMACRYPGGIRTPEDLWNLVAEGGEALGEFPSDRGWDLGHLYAGASATRTGGFLRDAADFDADFFGISPREALATDPQQRLVLETAWELAERAGINPGSLRGTRTGVFAGVMYHDYGADLPAPPAGTEAYWGIGTAGSVVSGRVAYTLGLEGPAVSVDTACSSSLVAVHLAGQALRSGECDLAMAGGVTVMATPRTFIEFTQQGGLSADGRCKAFSDSADGTGWSEGVGLVMLERLSDAQRNGHEVLAVLRGSAVNQDGASNGLTAPNGPSQQRVIRQALASAGLRPADVDVVEAHGTGTTLGDPIEAEAVLAVYGQQRPAPLRLGSIKSNLGHTQAAAGVAGVIKMVQALRHGVVPRTLHAETPSSHVDWSAGAVELATTQTPWPSTGRPGRAGVSAFGISGTNAHVILEQAPPAPTAEPVEAPGVVPVLVSGASEAALAEQIARIDPNVTYDAAFSLATGRAHLEHRAALLTGPDGLTEVARGNPVGGSMAVLFAGQGSQRAGMGRELHARFPVFAAAHDEVAVRLGLDPDADLDHTGHAQPAIFALEVALYRLAESWGITPAFVAGHSIGEIAAAHVAGILSLDDACTLVAARARLMQALLPGGAMVAVRASEAEVLPLLTANVSLAAVNGPASVVVSGAEDEVRAVVDRLGRQATRLKVSHAFHSPLMTPMLADFAAVVGGLTFSPPVIPVVSAGDMTSPRFWVDHVRDAVRFADTVTALTEQGVGTFLEIGPRPVLTALVGEIAPGALAMPLLGPEEEVSAVTGLARLHVAGVPVDWAALFPGARRVAVPTYPFQRRRFWPETPDRGGSTGDDAFWKLVDSGDLGAALRLDASVEGVLRPALTSWRDRQRRHSAVDAWRYRESWQPLETAAATGMPGRWLVVMSEGGAEVSLPESEGLDVVTFGRDALVDRGYDGVLSLLAVPAGRTDGPVPAPLGRTLELLRALAAAGIEAPLWCATRGAVAAATGDIVTAPEQTALWGLGRVAALEMPRRWGGLVDLSDGGLAGLLGGAYAGEDQIALRGTTAYGRRLVHAPATAPPKKPWRARGTVLVTGGTGGLGGQVARWLAGRGAGHLVLTGRQGPAAEGAETLRADLEALGVKVTLAACDVADREAVAGLLAEIPVDAVFHAAGVDGGDGPVETLDEQRLASLVRAKVAGAWNLHDLAGDVDTFVLFSSAAATWGSGGQAGYAAANAFLDGLAQHRQTQGLPAVSIAWGAWAGAGLASDPAVAAAMRRRGVPPMDPELALLALRRALEDGAATITVADIDWTRFAPGFTSVRPSALLSGIPGARPAPVESSPPRALYSGPDQERQIHDLVRGEVAAVLGHVSATAIGLDKSFREQGFDSMTAVEVRNRLHAATGIDLPPALVYDHPTPRAVAAYLLSRLGPGGAGAVGTPSAELERFETALAGDGTADRQALVTRLEQILAGLRAPAAAAPRAPKADISTASVDDLFAIIDEELQDFS</sequence>
<dbReference type="InterPro" id="IPR020806">
    <property type="entry name" value="PKS_PP-bd"/>
</dbReference>
<dbReference type="InterPro" id="IPR050091">
    <property type="entry name" value="PKS_NRPS_Biosynth_Enz"/>
</dbReference>
<dbReference type="SUPFAM" id="SSF52151">
    <property type="entry name" value="FabD/lysophospholipase-like"/>
    <property type="match status" value="1"/>
</dbReference>
<dbReference type="InterPro" id="IPR013968">
    <property type="entry name" value="PKS_KR"/>
</dbReference>
<dbReference type="InterPro" id="IPR018201">
    <property type="entry name" value="Ketoacyl_synth_AS"/>
</dbReference>
<dbReference type="InterPro" id="IPR042099">
    <property type="entry name" value="ANL_N_sf"/>
</dbReference>